<proteinExistence type="predicted"/>
<reference evidence="1" key="1">
    <citation type="submission" date="2014-03" db="EMBL/GenBank/DDBJ databases">
        <authorList>
            <person name="Casaregola S."/>
        </authorList>
    </citation>
    <scope>NUCLEOTIDE SEQUENCE [LARGE SCALE GENOMIC DNA]</scope>
    <source>
        <strain evidence="1">CLIB 918</strain>
    </source>
</reference>
<protein>
    <submittedName>
        <fullName evidence="1">Similar to Saccharomyces cerevisiae YKR043C SHB17 Sedoheptulose bisphosphatase involved in riboneogenesis</fullName>
    </submittedName>
</protein>
<dbReference type="STRING" id="1173061.A0A0J9X8A9"/>
<dbReference type="PANTHER" id="PTHR48100">
    <property type="entry name" value="BROAD-SPECIFICITY PHOSPHATASE YOR283W-RELATED"/>
    <property type="match status" value="1"/>
</dbReference>
<organism evidence="1 2">
    <name type="scientific">Geotrichum candidum</name>
    <name type="common">Oospora lactis</name>
    <name type="synonym">Dipodascus geotrichum</name>
    <dbReference type="NCBI Taxonomy" id="1173061"/>
    <lineage>
        <taxon>Eukaryota</taxon>
        <taxon>Fungi</taxon>
        <taxon>Dikarya</taxon>
        <taxon>Ascomycota</taxon>
        <taxon>Saccharomycotina</taxon>
        <taxon>Dipodascomycetes</taxon>
        <taxon>Dipodascales</taxon>
        <taxon>Dipodascaceae</taxon>
        <taxon>Geotrichum</taxon>
    </lineage>
</organism>
<dbReference type="InterPro" id="IPR029033">
    <property type="entry name" value="His_PPase_superfam"/>
</dbReference>
<dbReference type="PANTHER" id="PTHR48100:SF15">
    <property type="entry name" value="SEDOHEPTULOSE 1,7-BISPHOSPHATASE"/>
    <property type="match status" value="1"/>
</dbReference>
<dbReference type="GO" id="GO:0046390">
    <property type="term" value="P:ribose phosphate biosynthetic process"/>
    <property type="evidence" value="ECO:0007669"/>
    <property type="project" value="TreeGrafter"/>
</dbReference>
<dbReference type="GO" id="GO:0050278">
    <property type="term" value="F:sedoheptulose-bisphosphatase activity"/>
    <property type="evidence" value="ECO:0007669"/>
    <property type="project" value="TreeGrafter"/>
</dbReference>
<dbReference type="EMBL" id="CCBN010000005">
    <property type="protein sequence ID" value="CDO53654.1"/>
    <property type="molecule type" value="Genomic_DNA"/>
</dbReference>
<dbReference type="SMART" id="SM00855">
    <property type="entry name" value="PGAM"/>
    <property type="match status" value="1"/>
</dbReference>
<dbReference type="InterPro" id="IPR013078">
    <property type="entry name" value="His_Pase_superF_clade-1"/>
</dbReference>
<dbReference type="CDD" id="cd07067">
    <property type="entry name" value="HP_PGM_like"/>
    <property type="match status" value="1"/>
</dbReference>
<evidence type="ECO:0000313" key="1">
    <source>
        <dbReference type="EMBL" id="CDO53654.1"/>
    </source>
</evidence>
<accession>A0A0J9X8A9</accession>
<dbReference type="SUPFAM" id="SSF53254">
    <property type="entry name" value="Phosphoglycerate mutase-like"/>
    <property type="match status" value="1"/>
</dbReference>
<sequence length="226" mass="25636">MTYRTPRVIFVRHGGQHTSITELPLTENGERRMRAVGKALIGKNRLIDLDYINKIYVSPRKRAQTTLKLLLESQEEHHPVEGLDIITTEDIREWDYGLYEGKKTAEIRKMRADKGLDQDGPWSIWTKGCEEGESPAEVQARIDSLIEKIVADHRVAVKEHRSCDTVIVAHGHILRCFTLRWIKRQISEPLPFILEAGGTGVLSYEHNNCDEPALNLGGAFVISDEA</sequence>
<dbReference type="Gene3D" id="3.40.50.1240">
    <property type="entry name" value="Phosphoglycerate mutase-like"/>
    <property type="match status" value="1"/>
</dbReference>
<dbReference type="OrthoDB" id="4818801at2759"/>
<evidence type="ECO:0000313" key="2">
    <source>
        <dbReference type="Proteomes" id="UP000242525"/>
    </source>
</evidence>
<dbReference type="AlphaFoldDB" id="A0A0J9X8A9"/>
<comment type="caution">
    <text evidence="1">The sequence shown here is derived from an EMBL/GenBank/DDBJ whole genome shotgun (WGS) entry which is preliminary data.</text>
</comment>
<name>A0A0J9X8A9_GEOCN</name>
<gene>
    <name evidence="1" type="ORF">BN980_GECA05s05048g</name>
</gene>
<dbReference type="Proteomes" id="UP000242525">
    <property type="component" value="Unassembled WGS sequence"/>
</dbReference>
<dbReference type="InterPro" id="IPR050275">
    <property type="entry name" value="PGM_Phosphatase"/>
</dbReference>
<keyword evidence="2" id="KW-1185">Reference proteome</keyword>
<dbReference type="Pfam" id="PF00300">
    <property type="entry name" value="His_Phos_1"/>
    <property type="match status" value="1"/>
</dbReference>